<feature type="transmembrane region" description="Helical" evidence="2">
    <location>
        <begin position="489"/>
        <end position="506"/>
    </location>
</feature>
<feature type="transmembrane region" description="Helical" evidence="2">
    <location>
        <begin position="595"/>
        <end position="616"/>
    </location>
</feature>
<feature type="transmembrane region" description="Helical" evidence="2">
    <location>
        <begin position="136"/>
        <end position="156"/>
    </location>
</feature>
<dbReference type="EMBL" id="BMME01000001">
    <property type="protein sequence ID" value="GGJ99058.1"/>
    <property type="molecule type" value="Genomic_DNA"/>
</dbReference>
<feature type="transmembrane region" description="Helical" evidence="2">
    <location>
        <begin position="628"/>
        <end position="646"/>
    </location>
</feature>
<feature type="transmembrane region" description="Helical" evidence="2">
    <location>
        <begin position="460"/>
        <end position="477"/>
    </location>
</feature>
<keyword evidence="2" id="KW-0812">Transmembrane</keyword>
<evidence type="ECO:0000313" key="3">
    <source>
        <dbReference type="EMBL" id="GGJ99058.1"/>
    </source>
</evidence>
<feature type="transmembrane region" description="Helical" evidence="2">
    <location>
        <begin position="297"/>
        <end position="316"/>
    </location>
</feature>
<feature type="transmembrane region" description="Helical" evidence="2">
    <location>
        <begin position="431"/>
        <end position="448"/>
    </location>
</feature>
<feature type="transmembrane region" description="Helical" evidence="2">
    <location>
        <begin position="162"/>
        <end position="185"/>
    </location>
</feature>
<keyword evidence="2" id="KW-1133">Transmembrane helix</keyword>
<keyword evidence="4" id="KW-1185">Reference proteome</keyword>
<feature type="transmembrane region" description="Helical" evidence="2">
    <location>
        <begin position="322"/>
        <end position="341"/>
    </location>
</feature>
<feature type="compositionally biased region" description="Low complexity" evidence="1">
    <location>
        <begin position="74"/>
        <end position="85"/>
    </location>
</feature>
<feature type="transmembrane region" description="Helical" evidence="2">
    <location>
        <begin position="758"/>
        <end position="777"/>
    </location>
</feature>
<feature type="transmembrane region" description="Helical" evidence="2">
    <location>
        <begin position="845"/>
        <end position="868"/>
    </location>
</feature>
<feature type="transmembrane region" description="Helical" evidence="2">
    <location>
        <begin position="248"/>
        <end position="265"/>
    </location>
</feature>
<feature type="region of interest" description="Disordered" evidence="1">
    <location>
        <begin position="74"/>
        <end position="104"/>
    </location>
</feature>
<keyword evidence="2" id="KW-0472">Membrane</keyword>
<sequence>MESILMLLALVVLAVPVLLVVVLVAIGNLKRRVGELEAALARVETPPMEAPERPGAVPLPAAWVAAADMSAPGAAAPAPPVDGASQSPSRVVEKSRPAPPHHIEPIAAEARRAPAAPDPFDRFAAAVRRWFTEGNVPVKVGVLVLLAGVAALLRYASNQGWLTLPIGLRLAAIAAAALAALAFAWRKRHSHRSFALAVQGGAIGVLLLVVFAAFKLHGLLPAGAAFAISVGLVAALGALAVLQGSRTLAVLGILAGFMAPVWLSTGSGNHVVLFSYYALLNAAIFAIACLRPWRELNLLGFAFTWGIGVAWGVLAYNPSKFATTQPFLLLFFAFYLLLPILYARRRPPGRRDVVDGCLLFGTPLIAFSLQAALLEGERTQLALCAVALAAIYAALAWWQRRGPHAVLAEAYVLLAGGFATLAVPLALSARATAAVFAVEGAALVWLGLRTARGLPRWAGTGLQLAAALSFAIGVAGHSQDAPVLANARFTGALLLALAGFASAWWYRGAGRTPAALAFYAWGLAWWLGNAVHEAETHVAWNLRADVLLAVAAVTAQLAAEVHRRRPAPALALTVLGAIVLAAPLAFMQMDAHGQPFAGWGAAAWLVFAACGVRSLACLRTDGGPPAAWAQFAWWLLWALVLSLSAWEFARGQALGGGWRLALPALPWLALMALGQFRWRWLRQPLGAAFDPMRPAFIATSLALVGVGWLRALRDAGDSAPLPWLPLLNPLDLAQLAALGLFACWLWSAQSPAFARRRVALLSSAGFLLVTCITLRAVHHWGGVQWGEALWSTSLAQTALTVVWSVLGVAGWIGGSRRGQRALWLAGAVLMAVVLAKLVLFDRQHLGDLLGIGSFIAYGLLCTLVGWFAPAPPRAPVESGAAAPASGAGAGVEGS</sequence>
<accession>A0ABQ2E7Z7</accession>
<gene>
    <name evidence="3" type="ORF">GCM10011394_05210</name>
</gene>
<name>A0ABQ2E7Z7_9GAMM</name>
<proteinExistence type="predicted"/>
<feature type="transmembrane region" description="Helical" evidence="2">
    <location>
        <begin position="353"/>
        <end position="373"/>
    </location>
</feature>
<dbReference type="Proteomes" id="UP000599009">
    <property type="component" value="Unassembled WGS sequence"/>
</dbReference>
<feature type="transmembrane region" description="Helical" evidence="2">
    <location>
        <begin position="570"/>
        <end position="589"/>
    </location>
</feature>
<dbReference type="Pfam" id="PF10101">
    <property type="entry name" value="DUF2339"/>
    <property type="match status" value="1"/>
</dbReference>
<reference evidence="4" key="1">
    <citation type="journal article" date="2019" name="Int. J. Syst. Evol. Microbiol.">
        <title>The Global Catalogue of Microorganisms (GCM) 10K type strain sequencing project: providing services to taxonomists for standard genome sequencing and annotation.</title>
        <authorList>
            <consortium name="The Broad Institute Genomics Platform"/>
            <consortium name="The Broad Institute Genome Sequencing Center for Infectious Disease"/>
            <person name="Wu L."/>
            <person name="Ma J."/>
        </authorList>
    </citation>
    <scope>NUCLEOTIDE SEQUENCE [LARGE SCALE GENOMIC DNA]</scope>
    <source>
        <strain evidence="4">CGMCC 1.8985</strain>
    </source>
</reference>
<evidence type="ECO:0000256" key="1">
    <source>
        <dbReference type="SAM" id="MobiDB-lite"/>
    </source>
</evidence>
<comment type="caution">
    <text evidence="3">The sequence shown here is derived from an EMBL/GenBank/DDBJ whole genome shotgun (WGS) entry which is preliminary data.</text>
</comment>
<feature type="transmembrane region" description="Helical" evidence="2">
    <location>
        <begin position="821"/>
        <end position="839"/>
    </location>
</feature>
<feature type="transmembrane region" description="Helical" evidence="2">
    <location>
        <begin position="194"/>
        <end position="214"/>
    </location>
</feature>
<feature type="transmembrane region" description="Helical" evidence="2">
    <location>
        <begin position="379"/>
        <end position="398"/>
    </location>
</feature>
<feature type="transmembrane region" description="Helical" evidence="2">
    <location>
        <begin position="405"/>
        <end position="425"/>
    </location>
</feature>
<dbReference type="PANTHER" id="PTHR38434">
    <property type="entry name" value="BLL2549 PROTEIN"/>
    <property type="match status" value="1"/>
</dbReference>
<feature type="transmembrane region" description="Helical" evidence="2">
    <location>
        <begin position="658"/>
        <end position="674"/>
    </location>
</feature>
<feature type="transmembrane region" description="Helical" evidence="2">
    <location>
        <begin position="271"/>
        <end position="290"/>
    </location>
</feature>
<feature type="transmembrane region" description="Helical" evidence="2">
    <location>
        <begin position="220"/>
        <end position="241"/>
    </location>
</feature>
<evidence type="ECO:0000313" key="4">
    <source>
        <dbReference type="Proteomes" id="UP000599009"/>
    </source>
</evidence>
<dbReference type="InterPro" id="IPR019286">
    <property type="entry name" value="DUF2339_TM"/>
</dbReference>
<protein>
    <submittedName>
        <fullName evidence="3">Membrane protein</fullName>
    </submittedName>
</protein>
<dbReference type="RefSeq" id="WP_132985561.1">
    <property type="nucleotide sequence ID" value="NZ_BMME01000001.1"/>
</dbReference>
<feature type="compositionally biased region" description="Basic and acidic residues" evidence="1">
    <location>
        <begin position="91"/>
        <end position="104"/>
    </location>
</feature>
<feature type="transmembrane region" description="Helical" evidence="2">
    <location>
        <begin position="723"/>
        <end position="746"/>
    </location>
</feature>
<feature type="transmembrane region" description="Helical" evidence="2">
    <location>
        <begin position="695"/>
        <end position="711"/>
    </location>
</feature>
<evidence type="ECO:0000256" key="2">
    <source>
        <dbReference type="SAM" id="Phobius"/>
    </source>
</evidence>
<feature type="transmembrane region" description="Helical" evidence="2">
    <location>
        <begin position="6"/>
        <end position="26"/>
    </location>
</feature>
<dbReference type="PANTHER" id="PTHR38434:SF1">
    <property type="entry name" value="BLL2549 PROTEIN"/>
    <property type="match status" value="1"/>
</dbReference>
<feature type="transmembrane region" description="Helical" evidence="2">
    <location>
        <begin position="789"/>
        <end position="809"/>
    </location>
</feature>
<organism evidence="3 4">
    <name type="scientific">Luteimonas terricola</name>
    <dbReference type="NCBI Taxonomy" id="645597"/>
    <lineage>
        <taxon>Bacteria</taxon>
        <taxon>Pseudomonadati</taxon>
        <taxon>Pseudomonadota</taxon>
        <taxon>Gammaproteobacteria</taxon>
        <taxon>Lysobacterales</taxon>
        <taxon>Lysobacteraceae</taxon>
        <taxon>Luteimonas</taxon>
    </lineage>
</organism>